<evidence type="ECO:0000313" key="1">
    <source>
        <dbReference type="EMBL" id="XAO75820.1"/>
    </source>
</evidence>
<gene>
    <name evidence="1" type="ORF">AAFP95_08210</name>
</gene>
<proteinExistence type="predicted"/>
<sequence length="71" mass="7759">MKNLSLKNAQKLSRASQKNVLGMGPISPSCAPAGCYDQSINNSNDRCFILSCPSVYGYMQTVNGTRKCCFF</sequence>
<dbReference type="Proteomes" id="UP001463665">
    <property type="component" value="Chromosome"/>
</dbReference>
<protein>
    <recommendedName>
        <fullName evidence="3">Bacteriocin</fullName>
    </recommendedName>
</protein>
<name>A0AAU6WTS2_9FLAO</name>
<dbReference type="AlphaFoldDB" id="A0AAU6WTS2"/>
<accession>A0AAU6WTS2</accession>
<organism evidence="1 2">
    <name type="scientific">Chryseobacterium endophyticum</name>
    <dbReference type="NCBI Taxonomy" id="1854762"/>
    <lineage>
        <taxon>Bacteria</taxon>
        <taxon>Pseudomonadati</taxon>
        <taxon>Bacteroidota</taxon>
        <taxon>Flavobacteriia</taxon>
        <taxon>Flavobacteriales</taxon>
        <taxon>Weeksellaceae</taxon>
        <taxon>Chryseobacterium group</taxon>
        <taxon>Chryseobacterium</taxon>
    </lineage>
</organism>
<dbReference type="EMBL" id="CP154834">
    <property type="protein sequence ID" value="XAO75820.1"/>
    <property type="molecule type" value="Genomic_DNA"/>
</dbReference>
<dbReference type="RefSeq" id="WP_294203597.1">
    <property type="nucleotide sequence ID" value="NZ_CP154834.1"/>
</dbReference>
<evidence type="ECO:0000313" key="2">
    <source>
        <dbReference type="Proteomes" id="UP001463665"/>
    </source>
</evidence>
<reference evidence="1 2" key="1">
    <citation type="submission" date="2024-04" db="EMBL/GenBank/DDBJ databases">
        <title>Genome sequencing and assembly of rice foliar adapted Chryseobacterium endophyticum OsEnb-ALM-A6.</title>
        <authorList>
            <person name="Kumar S."/>
            <person name="Javed M."/>
            <person name="Chouhan V."/>
            <person name="Charishma K."/>
            <person name="Patel A."/>
            <person name="Kumar M."/>
            <person name="Sahu K.P."/>
            <person name="Kumar A."/>
        </authorList>
    </citation>
    <scope>NUCLEOTIDE SEQUENCE [LARGE SCALE GENOMIC DNA]</scope>
    <source>
        <strain evidence="1 2">OsEnb-ALM-A6</strain>
    </source>
</reference>
<evidence type="ECO:0008006" key="3">
    <source>
        <dbReference type="Google" id="ProtNLM"/>
    </source>
</evidence>
<keyword evidence="2" id="KW-1185">Reference proteome</keyword>